<keyword evidence="2" id="KW-1185">Reference proteome</keyword>
<gene>
    <name evidence="1" type="ORF">QAD02_008707</name>
</gene>
<accession>A0ACC2N772</accession>
<evidence type="ECO:0000313" key="2">
    <source>
        <dbReference type="Proteomes" id="UP001239111"/>
    </source>
</evidence>
<dbReference type="Proteomes" id="UP001239111">
    <property type="component" value="Chromosome 4"/>
</dbReference>
<organism evidence="1 2">
    <name type="scientific">Eretmocerus hayati</name>
    <dbReference type="NCBI Taxonomy" id="131215"/>
    <lineage>
        <taxon>Eukaryota</taxon>
        <taxon>Metazoa</taxon>
        <taxon>Ecdysozoa</taxon>
        <taxon>Arthropoda</taxon>
        <taxon>Hexapoda</taxon>
        <taxon>Insecta</taxon>
        <taxon>Pterygota</taxon>
        <taxon>Neoptera</taxon>
        <taxon>Endopterygota</taxon>
        <taxon>Hymenoptera</taxon>
        <taxon>Apocrita</taxon>
        <taxon>Proctotrupomorpha</taxon>
        <taxon>Chalcidoidea</taxon>
        <taxon>Aphelinidae</taxon>
        <taxon>Aphelininae</taxon>
        <taxon>Eretmocerus</taxon>
    </lineage>
</organism>
<sequence>MGSQKRRTHLSDSTLTLSLTRTVIRSRDSRAIRVSIRSLKGVSRGSKLAGSGEWRWHRKFSRESELSTKMQCLNRTLSVEKRVARERTKEGQNRRKPYATGMLSVATLLDVYTYWLNANVC</sequence>
<reference evidence="1" key="1">
    <citation type="submission" date="2023-04" db="EMBL/GenBank/DDBJ databases">
        <title>A chromosome-level genome assembly of the parasitoid wasp Eretmocerus hayati.</title>
        <authorList>
            <person name="Zhong Y."/>
            <person name="Liu S."/>
            <person name="Liu Y."/>
        </authorList>
    </citation>
    <scope>NUCLEOTIDE SEQUENCE</scope>
    <source>
        <strain evidence="1">ZJU_SS_LIU_2023</strain>
    </source>
</reference>
<name>A0ACC2N772_9HYME</name>
<comment type="caution">
    <text evidence="1">The sequence shown here is derived from an EMBL/GenBank/DDBJ whole genome shotgun (WGS) entry which is preliminary data.</text>
</comment>
<dbReference type="EMBL" id="CM056744">
    <property type="protein sequence ID" value="KAJ8667045.1"/>
    <property type="molecule type" value="Genomic_DNA"/>
</dbReference>
<evidence type="ECO:0000313" key="1">
    <source>
        <dbReference type="EMBL" id="KAJ8667045.1"/>
    </source>
</evidence>
<proteinExistence type="predicted"/>
<protein>
    <submittedName>
        <fullName evidence="1">Uncharacterized protein</fullName>
    </submittedName>
</protein>